<feature type="region of interest" description="Disordered" evidence="1">
    <location>
        <begin position="1"/>
        <end position="54"/>
    </location>
</feature>
<evidence type="ECO:0000256" key="1">
    <source>
        <dbReference type="SAM" id="MobiDB-lite"/>
    </source>
</evidence>
<protein>
    <submittedName>
        <fullName evidence="2">Uncharacterized protein</fullName>
    </submittedName>
</protein>
<gene>
    <name evidence="2" type="ORF">KYY02_19410</name>
</gene>
<keyword evidence="3" id="KW-1185">Reference proteome</keyword>
<dbReference type="EMBL" id="JAHWZY010000019">
    <property type="protein sequence ID" value="MEZ3180776.1"/>
    <property type="molecule type" value="Genomic_DNA"/>
</dbReference>
<reference evidence="2 3" key="1">
    <citation type="journal article" date="2021" name="Res Sq">
        <title>Streptomyces Pimoensis sp. nov., Isolated From the Taklimakan Desert in Xinjiang, China.</title>
        <authorList>
            <person name="Zhang P."/>
            <person name="Luo X."/>
            <person name="Luo X."/>
            <person name="Liu Z."/>
            <person name="Xia Z."/>
            <person name="Wan C."/>
            <person name="zhang L."/>
        </authorList>
    </citation>
    <scope>NUCLEOTIDE SEQUENCE [LARGE SCALE GENOMIC DNA]</scope>
    <source>
        <strain evidence="2 3">TRM75549</strain>
    </source>
</reference>
<comment type="caution">
    <text evidence="2">The sequence shown here is derived from an EMBL/GenBank/DDBJ whole genome shotgun (WGS) entry which is preliminary data.</text>
</comment>
<sequence>MAADNAYGARTDDNRRPQYTAPAQPNGPGDAQFQGRTPTTTDDHLRRRARVTAS</sequence>
<dbReference type="Proteomes" id="UP001567537">
    <property type="component" value="Unassembled WGS sequence"/>
</dbReference>
<dbReference type="RefSeq" id="WP_371239659.1">
    <property type="nucleotide sequence ID" value="NZ_JAHWZY010000019.1"/>
</dbReference>
<proteinExistence type="predicted"/>
<organism evidence="2 3">
    <name type="scientific">Streptomyces pimonensis</name>
    <dbReference type="NCBI Taxonomy" id="2860288"/>
    <lineage>
        <taxon>Bacteria</taxon>
        <taxon>Bacillati</taxon>
        <taxon>Actinomycetota</taxon>
        <taxon>Actinomycetes</taxon>
        <taxon>Kitasatosporales</taxon>
        <taxon>Streptomycetaceae</taxon>
        <taxon>Streptomyces</taxon>
    </lineage>
</organism>
<evidence type="ECO:0000313" key="3">
    <source>
        <dbReference type="Proteomes" id="UP001567537"/>
    </source>
</evidence>
<accession>A0ABV4J577</accession>
<name>A0ABV4J577_9ACTN</name>
<evidence type="ECO:0000313" key="2">
    <source>
        <dbReference type="EMBL" id="MEZ3180776.1"/>
    </source>
</evidence>